<dbReference type="RefSeq" id="WP_064451916.1">
    <property type="nucleotide sequence ID" value="NZ_CP015600.1"/>
</dbReference>
<evidence type="ECO:0000313" key="3">
    <source>
        <dbReference type="EMBL" id="ANF85733.1"/>
    </source>
</evidence>
<dbReference type="InterPro" id="IPR021135">
    <property type="entry name" value="PEP_COase"/>
</dbReference>
<dbReference type="GO" id="GO:0015977">
    <property type="term" value="P:carbon fixation"/>
    <property type="evidence" value="ECO:0007669"/>
    <property type="project" value="InterPro"/>
</dbReference>
<proteinExistence type="predicted"/>
<evidence type="ECO:0000256" key="2">
    <source>
        <dbReference type="ARBA" id="ARBA00022419"/>
    </source>
</evidence>
<dbReference type="KEGG" id="panr:A7J50_2326"/>
<dbReference type="GO" id="GO:0005829">
    <property type="term" value="C:cytosol"/>
    <property type="evidence" value="ECO:0007669"/>
    <property type="project" value="TreeGrafter"/>
</dbReference>
<reference evidence="3 4" key="1">
    <citation type="submission" date="2016-05" db="EMBL/GenBank/DDBJ databases">
        <title>Complete genome sequence of Pseudomonas antarctica PAMC 27494.</title>
        <authorList>
            <person name="Lee J."/>
        </authorList>
    </citation>
    <scope>NUCLEOTIDE SEQUENCE [LARGE SCALE GENOMIC DNA]</scope>
    <source>
        <strain evidence="3 4">PAMC 27494</strain>
    </source>
</reference>
<dbReference type="SUPFAM" id="SSF51621">
    <property type="entry name" value="Phosphoenolpyruvate/pyruvate domain"/>
    <property type="match status" value="1"/>
</dbReference>
<dbReference type="AlphaFoldDB" id="A0A172YZL0"/>
<sequence>MNHVINSILENASTRPSLRHTNPALLHDVLWRALEHALKANTDDASQTPHTRACLRIYAEIDTLSYLDKADAKLAAALGKAFFESRSSKDVEAFWKLLLIKQLLFELSVRSVATQIASQASLPRQLLTLDSQLIAAPAGVNISLGLLCKETDQLKHSVVLVLQKLAQHVEDRGLKKPQVTAQLLLELYNAVWSGSNGTDIESQIFYADSVYDALPDVHHALGLATQEKWLSLFTWLYGDKDGRPYDTNQHTETLVVALETALRNRYIADIDSLIKAGGAQHRLEEIRARLGKDHPAHFEQPAELIEALGSIRFTQPAAIDRLLLRVHAFGFHYLDIEFRENAEMFSSVVDEILSSQWLESIGLGQGLHYRELDERARQAALEVALEGEAAQTPAALWQGYLQRTTPIYTRKVQQYAGQDYIALMEQDPSYIRMHDARNAVERFEMIDRYRDRMKIHGIAEYTSALSALEVLFLMKAARVRDGIDIALQPEDLAGAERTLATVHEVYENPVYRQHLATRGNRQYITFGPSDTGKQGGKAMHKLNMAIANRHKSIAARYGIEVVVHVIMGGEHARCNGVIAETLQEFGALEGPETRFMLAGCAEMRAHLLTRNQSVNFLSQLYRMHAEPQPQPSEDVIAGRIQRWGDVVRRYQATFFEHPALPSLLRDLARFDVVRATAKGTRPPSRIFNIKVFESRPDAIRAIPWTRALLAGGLHSELIGVGQFAQEPATHLAKAFNEDESFHTYVKGMAYAIARTDLKCAWLTLTGSLPEKAHILALAQALKTEAVGTAEQLLASLHLEVIEGKRFVHKATTGTEPADPWKIKESSLLNLWPSLKAEVYRKEKNLRIYRLFLIYAKRNPEFIQSSSLNDFYSGFLAAVSTDAGLVDPASAHHFTW</sequence>
<evidence type="ECO:0000313" key="4">
    <source>
        <dbReference type="Proteomes" id="UP000077829"/>
    </source>
</evidence>
<dbReference type="Pfam" id="PF00311">
    <property type="entry name" value="PEPcase"/>
    <property type="match status" value="1"/>
</dbReference>
<dbReference type="PANTHER" id="PTHR30523">
    <property type="entry name" value="PHOSPHOENOLPYRUVATE CARBOXYLASE"/>
    <property type="match status" value="1"/>
</dbReference>
<keyword evidence="3" id="KW-0670">Pyruvate</keyword>
<accession>A0A172YZL0</accession>
<comment type="function">
    <text evidence="1">Forms oxaloacetate, a four-carbon dicarboxylic acid source for the tricarboxylic acid cycle.</text>
</comment>
<dbReference type="STRING" id="219572.A7J50_2326"/>
<dbReference type="GO" id="GO:0006099">
    <property type="term" value="P:tricarboxylic acid cycle"/>
    <property type="evidence" value="ECO:0007669"/>
    <property type="project" value="InterPro"/>
</dbReference>
<dbReference type="EMBL" id="CP015600">
    <property type="protein sequence ID" value="ANF85733.1"/>
    <property type="molecule type" value="Genomic_DNA"/>
</dbReference>
<gene>
    <name evidence="3" type="ORF">A7J50_2326</name>
</gene>
<evidence type="ECO:0000256" key="1">
    <source>
        <dbReference type="ARBA" id="ARBA00003670"/>
    </source>
</evidence>
<dbReference type="InterPro" id="IPR015813">
    <property type="entry name" value="Pyrv/PenolPyrv_kinase-like_dom"/>
</dbReference>
<name>A0A172YZL0_9PSED</name>
<dbReference type="GO" id="GO:0008964">
    <property type="term" value="F:phosphoenolpyruvate carboxylase activity"/>
    <property type="evidence" value="ECO:0007669"/>
    <property type="project" value="InterPro"/>
</dbReference>
<organism evidence="3 4">
    <name type="scientific">Pseudomonas antarctica</name>
    <dbReference type="NCBI Taxonomy" id="219572"/>
    <lineage>
        <taxon>Bacteria</taxon>
        <taxon>Pseudomonadati</taxon>
        <taxon>Pseudomonadota</taxon>
        <taxon>Gammaproteobacteria</taxon>
        <taxon>Pseudomonadales</taxon>
        <taxon>Pseudomonadaceae</taxon>
        <taxon>Pseudomonas</taxon>
    </lineage>
</organism>
<dbReference type="Proteomes" id="UP000077829">
    <property type="component" value="Chromosome"/>
</dbReference>
<protein>
    <recommendedName>
        <fullName evidence="2">Phosphoenolpyruvate carboxylase</fullName>
    </recommendedName>
</protein>
<dbReference type="PATRIC" id="fig|219572.3.peg.2390"/>
<dbReference type="PANTHER" id="PTHR30523:SF6">
    <property type="entry name" value="PHOSPHOENOLPYRUVATE CARBOXYLASE"/>
    <property type="match status" value="1"/>
</dbReference>